<dbReference type="RefSeq" id="WP_108984984.1">
    <property type="nucleotide sequence ID" value="NZ_BFBR01000005.1"/>
</dbReference>
<evidence type="ECO:0000313" key="4">
    <source>
        <dbReference type="Proteomes" id="UP000245086"/>
    </source>
</evidence>
<keyword evidence="4" id="KW-1185">Reference proteome</keyword>
<name>A0A2P2EAP2_9PROT</name>
<accession>A0A2P2EAP2</accession>
<evidence type="ECO:0000313" key="3">
    <source>
        <dbReference type="EMBL" id="GBF58112.1"/>
    </source>
</evidence>
<dbReference type="PROSITE" id="PS52050">
    <property type="entry name" value="WYL"/>
    <property type="match status" value="1"/>
</dbReference>
<feature type="domain" description="WYL" evidence="1">
    <location>
        <begin position="148"/>
        <end position="215"/>
    </location>
</feature>
<dbReference type="InterPro" id="IPR026881">
    <property type="entry name" value="WYL_dom"/>
</dbReference>
<reference evidence="3 4" key="1">
    <citation type="journal article" date="2018" name="Genome Announc.">
        <title>Draft Genome Sequence of "Candidatus Phycosocius bacilliformis," an Alphaproteobacterial Ectosymbiont of the Hydrocarbon-Producing Green Alga Botryococcus braunii.</title>
        <authorList>
            <person name="Tanabe Y."/>
            <person name="Yamaguchi H."/>
            <person name="Watanabe M.M."/>
        </authorList>
    </citation>
    <scope>NUCLEOTIDE SEQUENCE [LARGE SCALE GENOMIC DNA]</scope>
    <source>
        <strain evidence="3 4">BOTRYCO-2</strain>
    </source>
</reference>
<evidence type="ECO:0000259" key="1">
    <source>
        <dbReference type="Pfam" id="PF13280"/>
    </source>
</evidence>
<evidence type="ECO:0000259" key="2">
    <source>
        <dbReference type="Pfam" id="PF25583"/>
    </source>
</evidence>
<sequence>MRHEKSARLVELARHLAASSYGLTLDEMAEKLDVKRRTIERMRDQLAMMYPDLEEISDPPTKRWRLPKGLDSFTLAPTSEEMAALTTAQKQLERANPQAAHALSSLETKLLSALKSNVKRRLATDIEALMQAEAIAVQPGPRASVDKDVLQVLRDALLALKQVQVHYSGGSGGPRQRDLVPYGILFGGEAYLIAREAHVSEDAPPRMWRIDRMRSPIMLDVPGGAPEGFDLQAYSERSFGVYQEDTVDVCLRVFPDFAEEASRWVFHPRQSLEPQEDGALLVRLHGGGLNELAWSLFRWGGKLEILAPPALKRAMANALDLANTMLKAG</sequence>
<dbReference type="Pfam" id="PF13280">
    <property type="entry name" value="WYL"/>
    <property type="match status" value="1"/>
</dbReference>
<dbReference type="PANTHER" id="PTHR34580:SF1">
    <property type="entry name" value="PROTEIN PAFC"/>
    <property type="match status" value="1"/>
</dbReference>
<dbReference type="OrthoDB" id="7626446at2"/>
<dbReference type="InterPro" id="IPR057727">
    <property type="entry name" value="WCX_dom"/>
</dbReference>
<feature type="domain" description="WCX" evidence="2">
    <location>
        <begin position="246"/>
        <end position="319"/>
    </location>
</feature>
<dbReference type="PANTHER" id="PTHR34580">
    <property type="match status" value="1"/>
</dbReference>
<protein>
    <submittedName>
        <fullName evidence="3">Uncharacterized protein</fullName>
    </submittedName>
</protein>
<dbReference type="Proteomes" id="UP000245086">
    <property type="component" value="Unassembled WGS sequence"/>
</dbReference>
<organism evidence="3 4">
    <name type="scientific">Candidatus Phycosocius bacilliformis</name>
    <dbReference type="NCBI Taxonomy" id="1445552"/>
    <lineage>
        <taxon>Bacteria</taxon>
        <taxon>Pseudomonadati</taxon>
        <taxon>Pseudomonadota</taxon>
        <taxon>Alphaproteobacteria</taxon>
        <taxon>Caulobacterales</taxon>
        <taxon>Caulobacterales incertae sedis</taxon>
        <taxon>Candidatus Phycosocius</taxon>
    </lineage>
</organism>
<proteinExistence type="predicted"/>
<dbReference type="EMBL" id="BFBR01000005">
    <property type="protein sequence ID" value="GBF58112.1"/>
    <property type="molecule type" value="Genomic_DNA"/>
</dbReference>
<dbReference type="Pfam" id="PF25583">
    <property type="entry name" value="WCX"/>
    <property type="match status" value="1"/>
</dbReference>
<gene>
    <name evidence="3" type="ORF">PbB2_01783</name>
</gene>
<dbReference type="AlphaFoldDB" id="A0A2P2EAP2"/>
<dbReference type="InterPro" id="IPR051534">
    <property type="entry name" value="CBASS_pafABC_assoc_protein"/>
</dbReference>
<comment type="caution">
    <text evidence="3">The sequence shown here is derived from an EMBL/GenBank/DDBJ whole genome shotgun (WGS) entry which is preliminary data.</text>
</comment>